<comment type="caution">
    <text evidence="2">The sequence shown here is derived from an EMBL/GenBank/DDBJ whole genome shotgun (WGS) entry which is preliminary data.</text>
</comment>
<dbReference type="PROSITE" id="PS50878">
    <property type="entry name" value="RT_POL"/>
    <property type="match status" value="2"/>
</dbReference>
<feature type="domain" description="Reverse transcriptase" evidence="1">
    <location>
        <begin position="142"/>
        <end position="404"/>
    </location>
</feature>
<sequence>MNEARRVYYNQFIEDNSTDQRMLFMASKSLLNVQPDRSLPPHTDVSLLANDMGEFFITKIANIRSKLDGICPSHLPSTWERDLVSEPSAIVLSDFQCQSVEAISDMITSGKKKSCILDPIPVTLLSACLDPLLPVITNMVNLSLRTGYFADAWKTAVVHPLLKKPGLDLLFKNFRPISNLQFVSKLTERVVANQIQCHMIKNNLFPQLQSAYRSHHSTETALLKVKNDLLINMNKGHVSLLVLLDLSAAFDTVDHKILLKALQTKLGVCGSALSWFKSYLEGRSQRICIKETLSQSFDLKWGVPQGSCLGPLLFTIYSSDLFSLLESHLPTAHAYADDTQLYLSFSPSVGTGELDAVTAIENCIRDIRQWMCVRKLMLNDDKTEFMLVGTRKQLTKVSIDGVRVGDYNISPSSSVCNLGTWFDPHLDMDVHITKTCSSAFYYLYNIRHIRKYLSRSSTETLVHAFITSRLDYCNSLLYGLPKYQLSKLQRVMNASARLVYCAPKSCHITPLLRELHWLPVCYRIEYKIILLTFKVLHGKKKSCILDPIPVTLLSACLDPLLPVITNMVNLSLRTGYFADAWKTAVVHPLLKKPGLDLLFKNFRPISNLQFVSKLTERVVANQIQCHMIKNNLFPQLQSAYRSHHSTETALLKVKNDLLINMNKGHVSLLVLLDLSAAFDTVDHKILLKALQTKLGVCGSALSWFKSYLEGRSQRICIKETLSQSFDLKWGVPQGSCLGPLLFTIYSSDLFSLLESHLPTAHAYADDTQLYLSFSPSVGTGELDAVTAIENCIRDIRQWMCVRKLMLNDDKTEFMLVGTRKQLTKVSIDGVRVGDYNISPSSSVCNLGTWFDPHLDMDVHITKTCSSAFYYLYNIRHIRKYLSRSSTETLVHAFITSRLDYCNSLLYGLPKYQLSKLQRVMNASARLVYCAPKSCHITPLLRELHWLPVCYRIEYKIILLTFKGV</sequence>
<keyword evidence="3" id="KW-1185">Reference proteome</keyword>
<dbReference type="Proteomes" id="UP000225706">
    <property type="component" value="Unassembled WGS sequence"/>
</dbReference>
<dbReference type="PANTHER" id="PTHR33332">
    <property type="entry name" value="REVERSE TRANSCRIPTASE DOMAIN-CONTAINING PROTEIN"/>
    <property type="match status" value="1"/>
</dbReference>
<gene>
    <name evidence="2" type="ORF">AWC38_SpisGene2439</name>
</gene>
<dbReference type="SUPFAM" id="SSF56672">
    <property type="entry name" value="DNA/RNA polymerases"/>
    <property type="match status" value="2"/>
</dbReference>
<evidence type="ECO:0000313" key="3">
    <source>
        <dbReference type="Proteomes" id="UP000225706"/>
    </source>
</evidence>
<dbReference type="Pfam" id="PF00078">
    <property type="entry name" value="RVT_1"/>
    <property type="match status" value="2"/>
</dbReference>
<dbReference type="InterPro" id="IPR043502">
    <property type="entry name" value="DNA/RNA_pol_sf"/>
</dbReference>
<keyword evidence="2" id="KW-0548">Nucleotidyltransferase</keyword>
<feature type="domain" description="Reverse transcriptase" evidence="1">
    <location>
        <begin position="570"/>
        <end position="832"/>
    </location>
</feature>
<dbReference type="AlphaFoldDB" id="A0A2B4SW34"/>
<protein>
    <submittedName>
        <fullName evidence="2">Putative RNA-directed DNA polymerase from transposon X-element</fullName>
    </submittedName>
</protein>
<dbReference type="CDD" id="cd01650">
    <property type="entry name" value="RT_nLTR_like"/>
    <property type="match status" value="2"/>
</dbReference>
<name>A0A2B4SW34_STYPI</name>
<evidence type="ECO:0000259" key="1">
    <source>
        <dbReference type="PROSITE" id="PS50878"/>
    </source>
</evidence>
<proteinExistence type="predicted"/>
<dbReference type="EMBL" id="LSMT01000019">
    <property type="protein sequence ID" value="PFX32762.1"/>
    <property type="molecule type" value="Genomic_DNA"/>
</dbReference>
<reference evidence="3" key="1">
    <citation type="journal article" date="2017" name="bioRxiv">
        <title>Comparative analysis of the genomes of Stylophora pistillata and Acropora digitifera provides evidence for extensive differences between species of corals.</title>
        <authorList>
            <person name="Voolstra C.R."/>
            <person name="Li Y."/>
            <person name="Liew Y.J."/>
            <person name="Baumgarten S."/>
            <person name="Zoccola D."/>
            <person name="Flot J.-F."/>
            <person name="Tambutte S."/>
            <person name="Allemand D."/>
            <person name="Aranda M."/>
        </authorList>
    </citation>
    <scope>NUCLEOTIDE SEQUENCE [LARGE SCALE GENOMIC DNA]</scope>
</reference>
<organism evidence="2 3">
    <name type="scientific">Stylophora pistillata</name>
    <name type="common">Smooth cauliflower coral</name>
    <dbReference type="NCBI Taxonomy" id="50429"/>
    <lineage>
        <taxon>Eukaryota</taxon>
        <taxon>Metazoa</taxon>
        <taxon>Cnidaria</taxon>
        <taxon>Anthozoa</taxon>
        <taxon>Hexacorallia</taxon>
        <taxon>Scleractinia</taxon>
        <taxon>Astrocoeniina</taxon>
        <taxon>Pocilloporidae</taxon>
        <taxon>Stylophora</taxon>
    </lineage>
</organism>
<keyword evidence="2" id="KW-0695">RNA-directed DNA polymerase</keyword>
<dbReference type="OrthoDB" id="10067563at2759"/>
<accession>A0A2B4SW34</accession>
<keyword evidence="2" id="KW-0808">Transferase</keyword>
<dbReference type="InterPro" id="IPR000477">
    <property type="entry name" value="RT_dom"/>
</dbReference>
<dbReference type="GO" id="GO:0003964">
    <property type="term" value="F:RNA-directed DNA polymerase activity"/>
    <property type="evidence" value="ECO:0007669"/>
    <property type="project" value="UniProtKB-KW"/>
</dbReference>
<evidence type="ECO:0000313" key="2">
    <source>
        <dbReference type="EMBL" id="PFX32762.1"/>
    </source>
</evidence>